<dbReference type="Gene3D" id="3.10.129.10">
    <property type="entry name" value="Hotdog Thioesterase"/>
    <property type="match status" value="1"/>
</dbReference>
<comment type="caution">
    <text evidence="3">The sequence shown here is derived from an EMBL/GenBank/DDBJ whole genome shotgun (WGS) entry which is preliminary data.</text>
</comment>
<dbReference type="AlphaFoldDB" id="A0A7X6DLY2"/>
<dbReference type="EC" id="3.1.2.-" evidence="3"/>
<dbReference type="SUPFAM" id="SSF54637">
    <property type="entry name" value="Thioesterase/thiol ester dehydrase-isomerase"/>
    <property type="match status" value="1"/>
</dbReference>
<dbReference type="InterPro" id="IPR050563">
    <property type="entry name" value="4-hydroxybenzoyl-CoA_TE"/>
</dbReference>
<accession>A0A7X6DLY2</accession>
<reference evidence="3 4" key="1">
    <citation type="journal article" date="2020" name="Nature">
        <title>Bacterial chemolithoautotrophy via manganese oxidation.</title>
        <authorList>
            <person name="Yu H."/>
            <person name="Leadbetter J.R."/>
        </authorList>
    </citation>
    <scope>NUCLEOTIDE SEQUENCE [LARGE SCALE GENOMIC DNA]</scope>
    <source>
        <strain evidence="3 4">Mn-1</strain>
    </source>
</reference>
<evidence type="ECO:0000256" key="1">
    <source>
        <dbReference type="ARBA" id="ARBA00005953"/>
    </source>
</evidence>
<dbReference type="PANTHER" id="PTHR31793">
    <property type="entry name" value="4-HYDROXYBENZOYL-COA THIOESTERASE FAMILY MEMBER"/>
    <property type="match status" value="1"/>
</dbReference>
<sequence length="129" mass="14993">MQIRVYYEDTDAGGVVYYANYLKYFERGRTEFFRERGLEVASYAAAGVLFVVAHAEIDYRLAARYNDLLDMETEVVDFSRASLTFSHVIRLHDTEKVAAEGWVRLVCVDERFKPIRLPEEIIKIVTKIC</sequence>
<comment type="similarity">
    <text evidence="1">Belongs to the 4-hydroxybenzoyl-CoA thioesterase family.</text>
</comment>
<gene>
    <name evidence="3" type="ORF">MNODULE_01015</name>
</gene>
<organism evidence="3 4">
    <name type="scientific">Candidatus Manganitrophus noduliformans</name>
    <dbReference type="NCBI Taxonomy" id="2606439"/>
    <lineage>
        <taxon>Bacteria</taxon>
        <taxon>Pseudomonadati</taxon>
        <taxon>Nitrospirota</taxon>
        <taxon>Nitrospiria</taxon>
        <taxon>Candidatus Troglogloeales</taxon>
        <taxon>Candidatus Manganitrophaceae</taxon>
        <taxon>Candidatus Manganitrophus</taxon>
    </lineage>
</organism>
<dbReference type="InterPro" id="IPR029069">
    <property type="entry name" value="HotDog_dom_sf"/>
</dbReference>
<dbReference type="PANTHER" id="PTHR31793:SF37">
    <property type="entry name" value="ACYL-COA THIOESTER HYDROLASE YBGC"/>
    <property type="match status" value="1"/>
</dbReference>
<dbReference type="GO" id="GO:0047617">
    <property type="term" value="F:fatty acyl-CoA hydrolase activity"/>
    <property type="evidence" value="ECO:0007669"/>
    <property type="project" value="TreeGrafter"/>
</dbReference>
<dbReference type="Proteomes" id="UP000534783">
    <property type="component" value="Unassembled WGS sequence"/>
</dbReference>
<dbReference type="EMBL" id="VTOW01000001">
    <property type="protein sequence ID" value="NKE69333.1"/>
    <property type="molecule type" value="Genomic_DNA"/>
</dbReference>
<protein>
    <submittedName>
        <fullName evidence="3">YbgC/FadM family acyl-CoA thioesterase</fullName>
        <ecNumber evidence="3">3.1.2.-</ecNumber>
    </submittedName>
</protein>
<evidence type="ECO:0000256" key="2">
    <source>
        <dbReference type="ARBA" id="ARBA00022801"/>
    </source>
</evidence>
<dbReference type="NCBIfam" id="TIGR00051">
    <property type="entry name" value="YbgC/FadM family acyl-CoA thioesterase"/>
    <property type="match status" value="1"/>
</dbReference>
<name>A0A7X6DLY2_9BACT</name>
<keyword evidence="2 3" id="KW-0378">Hydrolase</keyword>
<dbReference type="RefSeq" id="WP_168057642.1">
    <property type="nucleotide sequence ID" value="NZ_VTOW01000001.1"/>
</dbReference>
<dbReference type="PIRSF" id="PIRSF003230">
    <property type="entry name" value="YbgC"/>
    <property type="match status" value="1"/>
</dbReference>
<dbReference type="CDD" id="cd00586">
    <property type="entry name" value="4HBT"/>
    <property type="match status" value="1"/>
</dbReference>
<dbReference type="FunFam" id="3.10.129.10:FF:000004">
    <property type="entry name" value="Tol-pal system-associated acyl-CoA thioesterase"/>
    <property type="match status" value="1"/>
</dbReference>
<proteinExistence type="inferred from homology"/>
<dbReference type="Pfam" id="PF13279">
    <property type="entry name" value="4HBT_2"/>
    <property type="match status" value="1"/>
</dbReference>
<evidence type="ECO:0000313" key="3">
    <source>
        <dbReference type="EMBL" id="NKE69333.1"/>
    </source>
</evidence>
<dbReference type="InterPro" id="IPR006684">
    <property type="entry name" value="YbgC/YbaW"/>
</dbReference>
<keyword evidence="4" id="KW-1185">Reference proteome</keyword>
<evidence type="ECO:0000313" key="4">
    <source>
        <dbReference type="Proteomes" id="UP000534783"/>
    </source>
</evidence>